<gene>
    <name evidence="3" type="ORF">LY90DRAFT_708587</name>
</gene>
<evidence type="ECO:0000256" key="1">
    <source>
        <dbReference type="SAM" id="MobiDB-lite"/>
    </source>
</evidence>
<evidence type="ECO:0000313" key="3">
    <source>
        <dbReference type="EMBL" id="ORY14479.1"/>
    </source>
</evidence>
<feature type="transmembrane region" description="Helical" evidence="2">
    <location>
        <begin position="117"/>
        <end position="139"/>
    </location>
</feature>
<protein>
    <recommendedName>
        <fullName evidence="5">Cyclin N-terminal domain-containing protein</fullName>
    </recommendedName>
</protein>
<dbReference type="GO" id="GO:0019901">
    <property type="term" value="F:protein kinase binding"/>
    <property type="evidence" value="ECO:0007669"/>
    <property type="project" value="InterPro"/>
</dbReference>
<keyword evidence="2" id="KW-1133">Transmembrane helix</keyword>
<dbReference type="GO" id="GO:0005634">
    <property type="term" value="C:nucleus"/>
    <property type="evidence" value="ECO:0007669"/>
    <property type="project" value="TreeGrafter"/>
</dbReference>
<accession>A0A1Y1ZW40</accession>
<name>A0A1Y1ZW40_9FUNG</name>
<evidence type="ECO:0000256" key="2">
    <source>
        <dbReference type="SAM" id="Phobius"/>
    </source>
</evidence>
<feature type="region of interest" description="Disordered" evidence="1">
    <location>
        <begin position="1"/>
        <end position="20"/>
    </location>
</feature>
<dbReference type="Gene3D" id="1.10.472.10">
    <property type="entry name" value="Cyclin-like"/>
    <property type="match status" value="1"/>
</dbReference>
<dbReference type="InterPro" id="IPR013922">
    <property type="entry name" value="Cyclin_PHO80-like"/>
</dbReference>
<sequence>MNSKRSCYSTPPLSPVNKRKHPNLKIITSGISESLKKVPCNSVSEVYPSVAQRAVAERQKSNQKLKENPLKFHDDMEEIMENANLICSFLKTICIGLPISDMSYDVKKNKIDSLENFVVNILYCAKLSSSFVHVGLLFIQRYIKNRIKLQETKNTCDIINLKNKFINKKVYLPTKVVNRLNQHSKRLHNISKRNNKIRLDQRSLNFLLQQSNCNKKVAEKQIENIVCRSSLPKETFIKTQKDLIFAAMIISSKYLDDNSYCNSAWVKLTNKSLNEVCELEREFLMVIDYKVYISDEEWKEWYSWIKHFKELMDIGMSSSLSGSNTSPSSMISVPSQSNEYYHNSISYLPSPVDVTTPTSANFSDSSKRFFTFDEVKEEERRSIYYRDISDSIYFPSLNLVSSFINYRDCCPYSMAMTPNCIPQQKRNVASQQSSYYPFALRNQRNSSSYNDVELSEYLYRMKMEMKRMSFLQKEYYMKKRILERDNEGLNYQCKAINKAIISQAQNTYIDFSEVQRLSQEHNVVFKKPVLPLNSSFNSYDYGNLNLNLNISSNISTNLTYNYFIPPLC</sequence>
<dbReference type="Proteomes" id="UP000193920">
    <property type="component" value="Unassembled WGS sequence"/>
</dbReference>
<dbReference type="GO" id="GO:0000307">
    <property type="term" value="C:cyclin-dependent protein kinase holoenzyme complex"/>
    <property type="evidence" value="ECO:0007669"/>
    <property type="project" value="TreeGrafter"/>
</dbReference>
<dbReference type="PANTHER" id="PTHR15615:SF108">
    <property type="entry name" value="PROTEIN CNPPD1"/>
    <property type="match status" value="1"/>
</dbReference>
<keyword evidence="2" id="KW-0472">Membrane</keyword>
<dbReference type="PANTHER" id="PTHR15615">
    <property type="match status" value="1"/>
</dbReference>
<dbReference type="OrthoDB" id="2096166at2759"/>
<comment type="caution">
    <text evidence="3">The sequence shown here is derived from an EMBL/GenBank/DDBJ whole genome shotgun (WGS) entry which is preliminary data.</text>
</comment>
<evidence type="ECO:0000313" key="4">
    <source>
        <dbReference type="Proteomes" id="UP000193920"/>
    </source>
</evidence>
<proteinExistence type="predicted"/>
<evidence type="ECO:0008006" key="5">
    <source>
        <dbReference type="Google" id="ProtNLM"/>
    </source>
</evidence>
<organism evidence="3 4">
    <name type="scientific">Neocallimastix californiae</name>
    <dbReference type="NCBI Taxonomy" id="1754190"/>
    <lineage>
        <taxon>Eukaryota</taxon>
        <taxon>Fungi</taxon>
        <taxon>Fungi incertae sedis</taxon>
        <taxon>Chytridiomycota</taxon>
        <taxon>Chytridiomycota incertae sedis</taxon>
        <taxon>Neocallimastigomycetes</taxon>
        <taxon>Neocallimastigales</taxon>
        <taxon>Neocallimastigaceae</taxon>
        <taxon>Neocallimastix</taxon>
    </lineage>
</organism>
<feature type="compositionally biased region" description="Polar residues" evidence="1">
    <location>
        <begin position="1"/>
        <end position="11"/>
    </location>
</feature>
<reference evidence="3 4" key="1">
    <citation type="submission" date="2016-08" db="EMBL/GenBank/DDBJ databases">
        <title>A Parts List for Fungal Cellulosomes Revealed by Comparative Genomics.</title>
        <authorList>
            <consortium name="DOE Joint Genome Institute"/>
            <person name="Haitjema C.H."/>
            <person name="Gilmore S.P."/>
            <person name="Henske J.K."/>
            <person name="Solomon K.V."/>
            <person name="De Groot R."/>
            <person name="Kuo A."/>
            <person name="Mondo S.J."/>
            <person name="Salamov A.A."/>
            <person name="Labutti K."/>
            <person name="Zhao Z."/>
            <person name="Chiniquy J."/>
            <person name="Barry K."/>
            <person name="Brewer H.M."/>
            <person name="Purvine S.O."/>
            <person name="Wright A.T."/>
            <person name="Boxma B."/>
            <person name="Van Alen T."/>
            <person name="Hackstein J.H."/>
            <person name="Baker S.E."/>
            <person name="Grigoriev I.V."/>
            <person name="O'Malley M.A."/>
        </authorList>
    </citation>
    <scope>NUCLEOTIDE SEQUENCE [LARGE SCALE GENOMIC DNA]</scope>
    <source>
        <strain evidence="3 4">G1</strain>
    </source>
</reference>
<dbReference type="STRING" id="1754190.A0A1Y1ZW40"/>
<dbReference type="Pfam" id="PF08613">
    <property type="entry name" value="Cyclin"/>
    <property type="match status" value="1"/>
</dbReference>
<keyword evidence="4" id="KW-1185">Reference proteome</keyword>
<dbReference type="EMBL" id="MCOG01000349">
    <property type="protein sequence ID" value="ORY14479.1"/>
    <property type="molecule type" value="Genomic_DNA"/>
</dbReference>
<dbReference type="AlphaFoldDB" id="A0A1Y1ZW40"/>
<keyword evidence="2" id="KW-0812">Transmembrane</keyword>
<dbReference type="CDD" id="cd20557">
    <property type="entry name" value="CYCLIN_ScPCL1-like"/>
    <property type="match status" value="1"/>
</dbReference>
<dbReference type="GO" id="GO:0016538">
    <property type="term" value="F:cyclin-dependent protein serine/threonine kinase regulator activity"/>
    <property type="evidence" value="ECO:0007669"/>
    <property type="project" value="TreeGrafter"/>
</dbReference>